<feature type="transmembrane region" description="Helical" evidence="1">
    <location>
        <begin position="82"/>
        <end position="101"/>
    </location>
</feature>
<feature type="transmembrane region" description="Helical" evidence="1">
    <location>
        <begin position="121"/>
        <end position="140"/>
    </location>
</feature>
<accession>A0A0C1R479</accession>
<dbReference type="PROSITE" id="PS51257">
    <property type="entry name" value="PROKAR_LIPOPROTEIN"/>
    <property type="match status" value="1"/>
</dbReference>
<dbReference type="Pfam" id="PF11188">
    <property type="entry name" value="DUF2975"/>
    <property type="match status" value="1"/>
</dbReference>
<dbReference type="InterPro" id="IPR021354">
    <property type="entry name" value="DUF2975"/>
</dbReference>
<gene>
    <name evidence="2" type="ORF">U732_4112</name>
</gene>
<reference evidence="2 3" key="1">
    <citation type="journal article" date="2015" name="Infect. Genet. Evol.">
        <title>Genomic sequences of six botulinum neurotoxin-producing strains representing three clostridial species illustrate the mobility and diversity of botulinum neurotoxin genes.</title>
        <authorList>
            <person name="Smith T.J."/>
            <person name="Hill K.K."/>
            <person name="Xie G."/>
            <person name="Foley B.T."/>
            <person name="Williamson C.H."/>
            <person name="Foster J.T."/>
            <person name="Johnson S.L."/>
            <person name="Chertkov O."/>
            <person name="Teshima H."/>
            <person name="Gibbons H.S."/>
            <person name="Johnsky L.A."/>
            <person name="Karavis M.A."/>
            <person name="Smith L.A."/>
        </authorList>
    </citation>
    <scope>NUCLEOTIDE SEQUENCE [LARGE SCALE GENOMIC DNA]</scope>
    <source>
        <strain evidence="2 3">CDC 2741</strain>
    </source>
</reference>
<dbReference type="OrthoDB" id="2084134at2"/>
<evidence type="ECO:0000256" key="1">
    <source>
        <dbReference type="SAM" id="Phobius"/>
    </source>
</evidence>
<keyword evidence="1" id="KW-1133">Transmembrane helix</keyword>
<dbReference type="RefSeq" id="WP_052267844.1">
    <property type="nucleotide sequence ID" value="NZ_AYSO01000010.1"/>
</dbReference>
<feature type="transmembrane region" description="Helical" evidence="1">
    <location>
        <begin position="38"/>
        <end position="61"/>
    </location>
</feature>
<keyword evidence="3" id="KW-1185">Reference proteome</keyword>
<dbReference type="EMBL" id="AYSO01000010">
    <property type="protein sequence ID" value="KIE48332.1"/>
    <property type="molecule type" value="Genomic_DNA"/>
</dbReference>
<sequence>MNKKSLNALAIILHLFFILGCFISFLMFITTISGFNTLNIIECLIALVYLILTVVPTIIVYKLKLIVKNIKDGDCFNIKNSHYFRHIGLLSMIFSIFYGIITYPAQSNFQIMATKYGSVKMSSFAFLIFGLLSYVLSEIFKLAFSTKEENDLTI</sequence>
<evidence type="ECO:0000313" key="2">
    <source>
        <dbReference type="EMBL" id="KIE48332.1"/>
    </source>
</evidence>
<keyword evidence="1" id="KW-0472">Membrane</keyword>
<protein>
    <recommendedName>
        <fullName evidence="4">DUF2975 domain-containing protein</fullName>
    </recommendedName>
</protein>
<keyword evidence="1" id="KW-0812">Transmembrane</keyword>
<evidence type="ECO:0000313" key="3">
    <source>
        <dbReference type="Proteomes" id="UP000031366"/>
    </source>
</evidence>
<dbReference type="Proteomes" id="UP000031366">
    <property type="component" value="Unassembled WGS sequence"/>
</dbReference>
<name>A0A0C1R479_9CLOT</name>
<feature type="transmembrane region" description="Helical" evidence="1">
    <location>
        <begin position="12"/>
        <end position="32"/>
    </location>
</feature>
<comment type="caution">
    <text evidence="2">The sequence shown here is derived from an EMBL/GenBank/DDBJ whole genome shotgun (WGS) entry which is preliminary data.</text>
</comment>
<proteinExistence type="predicted"/>
<dbReference type="AlphaFoldDB" id="A0A0C1R479"/>
<organism evidence="2 3">
    <name type="scientific">Clostridium argentinense CDC 2741</name>
    <dbReference type="NCBI Taxonomy" id="1418104"/>
    <lineage>
        <taxon>Bacteria</taxon>
        <taxon>Bacillati</taxon>
        <taxon>Bacillota</taxon>
        <taxon>Clostridia</taxon>
        <taxon>Eubacteriales</taxon>
        <taxon>Clostridiaceae</taxon>
        <taxon>Clostridium</taxon>
    </lineage>
</organism>
<evidence type="ECO:0008006" key="4">
    <source>
        <dbReference type="Google" id="ProtNLM"/>
    </source>
</evidence>